<dbReference type="PROSITE" id="PS51257">
    <property type="entry name" value="PROKAR_LIPOPROTEIN"/>
    <property type="match status" value="1"/>
</dbReference>
<organism evidence="2 3">
    <name type="scientific">Lonepinella koalarum</name>
    <dbReference type="NCBI Taxonomy" id="53417"/>
    <lineage>
        <taxon>Bacteria</taxon>
        <taxon>Pseudomonadati</taxon>
        <taxon>Pseudomonadota</taxon>
        <taxon>Gammaproteobacteria</taxon>
        <taxon>Pasteurellales</taxon>
        <taxon>Pasteurellaceae</taxon>
        <taxon>Lonepinella</taxon>
    </lineage>
</organism>
<evidence type="ECO:0000256" key="1">
    <source>
        <dbReference type="SAM" id="SignalP"/>
    </source>
</evidence>
<dbReference type="OrthoDB" id="5688244at2"/>
<reference evidence="2 3" key="1">
    <citation type="submission" date="2019-03" db="EMBL/GenBank/DDBJ databases">
        <title>Genomic Encyclopedia of Type Strains, Phase IV (KMG-IV): sequencing the most valuable type-strain genomes for metagenomic binning, comparative biology and taxonomic classification.</title>
        <authorList>
            <person name="Goeker M."/>
        </authorList>
    </citation>
    <scope>NUCLEOTIDE SEQUENCE [LARGE SCALE GENOMIC DNA]</scope>
    <source>
        <strain evidence="2 3">DSM 10053</strain>
    </source>
</reference>
<sequence length="105" mass="11435">MKKITLALAVLTTVGLSACAGRFDDNSYKGTVLSSQYAGNNSKLTVIKDNCESYNSQGAVETVTEIRQYDSDIVTGSCVRVYEDSIDNISRSESRSWISRVGIVL</sequence>
<keyword evidence="3" id="KW-1185">Reference proteome</keyword>
<accession>A0A4R1L0Q6</accession>
<evidence type="ECO:0008006" key="4">
    <source>
        <dbReference type="Google" id="ProtNLM"/>
    </source>
</evidence>
<keyword evidence="1" id="KW-0732">Signal</keyword>
<proteinExistence type="predicted"/>
<dbReference type="Proteomes" id="UP000295496">
    <property type="component" value="Unassembled WGS sequence"/>
</dbReference>
<comment type="caution">
    <text evidence="2">The sequence shown here is derived from an EMBL/GenBank/DDBJ whole genome shotgun (WGS) entry which is preliminary data.</text>
</comment>
<feature type="chain" id="PRO_5030099167" description="Lipoprotein" evidence="1">
    <location>
        <begin position="21"/>
        <end position="105"/>
    </location>
</feature>
<protein>
    <recommendedName>
        <fullName evidence="4">Lipoprotein</fullName>
    </recommendedName>
</protein>
<dbReference type="EMBL" id="SMGJ01000002">
    <property type="protein sequence ID" value="TCK70413.1"/>
    <property type="molecule type" value="Genomic_DNA"/>
</dbReference>
<name>A0A4R1L0Q6_9PAST</name>
<gene>
    <name evidence="2" type="ORF">EV692_0685</name>
</gene>
<feature type="signal peptide" evidence="1">
    <location>
        <begin position="1"/>
        <end position="20"/>
    </location>
</feature>
<evidence type="ECO:0000313" key="2">
    <source>
        <dbReference type="EMBL" id="TCK70413.1"/>
    </source>
</evidence>
<dbReference type="RefSeq" id="WP_132300566.1">
    <property type="nucleotide sequence ID" value="NZ_CP170642.1"/>
</dbReference>
<dbReference type="AlphaFoldDB" id="A0A4R1L0Q6"/>
<evidence type="ECO:0000313" key="3">
    <source>
        <dbReference type="Proteomes" id="UP000295496"/>
    </source>
</evidence>